<sequence>MNRPWTQPETQYKNVQHYVEENSLNGVVKKLNEISAELEKSKNNVFYDFENDIKAADGLLVILSDEVIKNQLGSESAIDALKNRVADFKSLIEQKNNLQKYIENQEVYRQEKIRDLAINRISVFGRNMENFLRFAKNDERYMFTYGFIESAKAVLGRHRDWVGVWNEYIITPAMELYNATHILVGILNKITPAKDDIKSKTEKLLAALNETRKNDEMYTGKSKWLPAAIAG</sequence>
<dbReference type="EMBL" id="AXDT01000031">
    <property type="protein sequence ID" value="ERT14358.1"/>
    <property type="molecule type" value="Genomic_DNA"/>
</dbReference>
<dbReference type="Proteomes" id="UP000017133">
    <property type="component" value="Unassembled WGS sequence"/>
</dbReference>
<proteinExistence type="predicted"/>
<feature type="coiled-coil region" evidence="1">
    <location>
        <begin position="78"/>
        <end position="111"/>
    </location>
</feature>
<accession>U7R2K4</accession>
<organism evidence="2 3">
    <name type="scientific">Photorhabdus temperata J3</name>
    <dbReference type="NCBI Taxonomy" id="1389415"/>
    <lineage>
        <taxon>Bacteria</taxon>
        <taxon>Pseudomonadati</taxon>
        <taxon>Pseudomonadota</taxon>
        <taxon>Gammaproteobacteria</taxon>
        <taxon>Enterobacterales</taxon>
        <taxon>Morganellaceae</taxon>
        <taxon>Photorhabdus</taxon>
    </lineage>
</organism>
<keyword evidence="3" id="KW-1185">Reference proteome</keyword>
<evidence type="ECO:0000313" key="2">
    <source>
        <dbReference type="EMBL" id="ERT14358.1"/>
    </source>
</evidence>
<dbReference type="PATRIC" id="fig|1389415.4.peg.761"/>
<name>U7R2K4_PHOTE</name>
<evidence type="ECO:0000313" key="3">
    <source>
        <dbReference type="Proteomes" id="UP000017133"/>
    </source>
</evidence>
<protein>
    <submittedName>
        <fullName evidence="2">Uncharacterized protein</fullName>
    </submittedName>
</protein>
<gene>
    <name evidence="2" type="ORF">O185_03895</name>
</gene>
<comment type="caution">
    <text evidence="2">The sequence shown here is derived from an EMBL/GenBank/DDBJ whole genome shotgun (WGS) entry which is preliminary data.</text>
</comment>
<dbReference type="AlphaFoldDB" id="U7R2K4"/>
<reference evidence="2 3" key="1">
    <citation type="submission" date="2013-10" db="EMBL/GenBank/DDBJ databases">
        <title>Whole Genome Shotgun Sequence of Photorhabdus temperata J3.</title>
        <authorList>
            <person name="Park G.-S."/>
            <person name="Hong S.-J."/>
            <person name="Shin J.-H."/>
        </authorList>
    </citation>
    <scope>NUCLEOTIDE SEQUENCE [LARGE SCALE GENOMIC DNA]</scope>
    <source>
        <strain evidence="2 3">J3</strain>
    </source>
</reference>
<evidence type="ECO:0000256" key="1">
    <source>
        <dbReference type="SAM" id="Coils"/>
    </source>
</evidence>
<keyword evidence="1" id="KW-0175">Coiled coil</keyword>
<dbReference type="RefSeq" id="WP_023043809.1">
    <property type="nucleotide sequence ID" value="NZ_AXDT01000031.1"/>
</dbReference>